<name>A0A9D2AP28_9BACT</name>
<dbReference type="GO" id="GO:0003676">
    <property type="term" value="F:nucleic acid binding"/>
    <property type="evidence" value="ECO:0007669"/>
    <property type="project" value="InterPro"/>
</dbReference>
<dbReference type="Gene3D" id="3.30.420.10">
    <property type="entry name" value="Ribonuclease H-like superfamily/Ribonuclease H"/>
    <property type="match status" value="1"/>
</dbReference>
<dbReference type="GO" id="GO:0008408">
    <property type="term" value="F:3'-5' exonuclease activity"/>
    <property type="evidence" value="ECO:0007669"/>
    <property type="project" value="InterPro"/>
</dbReference>
<dbReference type="EMBL" id="DXFB01000012">
    <property type="protein sequence ID" value="HIX44680.1"/>
    <property type="molecule type" value="Genomic_DNA"/>
</dbReference>
<dbReference type="InterPro" id="IPR036397">
    <property type="entry name" value="RNaseH_sf"/>
</dbReference>
<keyword evidence="2" id="KW-0378">Hydrolase</keyword>
<feature type="domain" description="3'-5' exonuclease" evidence="1">
    <location>
        <begin position="28"/>
        <end position="140"/>
    </location>
</feature>
<dbReference type="GO" id="GO:0006139">
    <property type="term" value="P:nucleobase-containing compound metabolic process"/>
    <property type="evidence" value="ECO:0007669"/>
    <property type="project" value="InterPro"/>
</dbReference>
<gene>
    <name evidence="2" type="ORF">H9982_00495</name>
</gene>
<dbReference type="AlphaFoldDB" id="A0A9D2AP28"/>
<keyword evidence="2" id="KW-0269">Exonuclease</keyword>
<dbReference type="PANTHER" id="PTHR47765:SF2">
    <property type="entry name" value="EXONUCLEASE MUT-7 HOMOLOG"/>
    <property type="match status" value="1"/>
</dbReference>
<accession>A0A9D2AP28</accession>
<dbReference type="InterPro" id="IPR052408">
    <property type="entry name" value="Exonuclease_MUT-7-like"/>
</dbReference>
<evidence type="ECO:0000313" key="2">
    <source>
        <dbReference type="EMBL" id="HIX44680.1"/>
    </source>
</evidence>
<evidence type="ECO:0000313" key="3">
    <source>
        <dbReference type="Proteomes" id="UP000824246"/>
    </source>
</evidence>
<evidence type="ECO:0000259" key="1">
    <source>
        <dbReference type="Pfam" id="PF01612"/>
    </source>
</evidence>
<dbReference type="SUPFAM" id="SSF53098">
    <property type="entry name" value="Ribonuclease H-like"/>
    <property type="match status" value="1"/>
</dbReference>
<proteinExistence type="predicted"/>
<keyword evidence="2" id="KW-0540">Nuclease</keyword>
<protein>
    <submittedName>
        <fullName evidence="2">3'-5' exonuclease domain-containing protein 2</fullName>
    </submittedName>
</protein>
<feature type="non-terminal residue" evidence="2">
    <location>
        <position position="146"/>
    </location>
</feature>
<reference evidence="2" key="2">
    <citation type="submission" date="2021-04" db="EMBL/GenBank/DDBJ databases">
        <authorList>
            <person name="Gilroy R."/>
        </authorList>
    </citation>
    <scope>NUCLEOTIDE SEQUENCE</scope>
    <source>
        <strain evidence="2">ChiHjej12B11-16260</strain>
    </source>
</reference>
<reference evidence="2" key="1">
    <citation type="journal article" date="2021" name="PeerJ">
        <title>Extensive microbial diversity within the chicken gut microbiome revealed by metagenomics and culture.</title>
        <authorList>
            <person name="Gilroy R."/>
            <person name="Ravi A."/>
            <person name="Getino M."/>
            <person name="Pursley I."/>
            <person name="Horton D.L."/>
            <person name="Alikhan N.F."/>
            <person name="Baker D."/>
            <person name="Gharbi K."/>
            <person name="Hall N."/>
            <person name="Watson M."/>
            <person name="Adriaenssens E.M."/>
            <person name="Foster-Nyarko E."/>
            <person name="Jarju S."/>
            <person name="Secka A."/>
            <person name="Antonio M."/>
            <person name="Oren A."/>
            <person name="Chaudhuri R.R."/>
            <person name="La Ragione R."/>
            <person name="Hildebrand F."/>
            <person name="Pallen M.J."/>
        </authorList>
    </citation>
    <scope>NUCLEOTIDE SEQUENCE</scope>
    <source>
        <strain evidence="2">ChiHjej12B11-16260</strain>
    </source>
</reference>
<organism evidence="2 3">
    <name type="scientific">Candidatus Barnesiella excrementipullorum</name>
    <dbReference type="NCBI Taxonomy" id="2838479"/>
    <lineage>
        <taxon>Bacteria</taxon>
        <taxon>Pseudomonadati</taxon>
        <taxon>Bacteroidota</taxon>
        <taxon>Bacteroidia</taxon>
        <taxon>Bacteroidales</taxon>
        <taxon>Barnesiellaceae</taxon>
        <taxon>Barnesiella</taxon>
    </lineage>
</organism>
<dbReference type="Pfam" id="PF01612">
    <property type="entry name" value="DNA_pol_A_exo1"/>
    <property type="match status" value="1"/>
</dbReference>
<dbReference type="PANTHER" id="PTHR47765">
    <property type="entry name" value="3'-5' EXONUCLEASE DOMAIN-CONTAINING PROTEIN"/>
    <property type="match status" value="1"/>
</dbReference>
<sequence length="146" mass="16413">MITLQPHASIDKETVNGLPIESFNGTIHVVETPEAAEAAIATLRQATMLGIDTETKPSFRKGKTNKVSLIQIATENECFLFRINKIGFPPELRDLFTNPRLQKIGLSLKDDFSVLHRVEDFKPQNYIELQTLAKQYGIADMSLQKI</sequence>
<dbReference type="Proteomes" id="UP000824246">
    <property type="component" value="Unassembled WGS sequence"/>
</dbReference>
<dbReference type="CDD" id="cd06141">
    <property type="entry name" value="WRN_exo"/>
    <property type="match status" value="1"/>
</dbReference>
<comment type="caution">
    <text evidence="2">The sequence shown here is derived from an EMBL/GenBank/DDBJ whole genome shotgun (WGS) entry which is preliminary data.</text>
</comment>
<dbReference type="InterPro" id="IPR012337">
    <property type="entry name" value="RNaseH-like_sf"/>
</dbReference>
<dbReference type="InterPro" id="IPR002562">
    <property type="entry name" value="3'-5'_exonuclease_dom"/>
</dbReference>